<feature type="compositionally biased region" description="Polar residues" evidence="1">
    <location>
        <begin position="67"/>
        <end position="89"/>
    </location>
</feature>
<evidence type="ECO:0000313" key="2">
    <source>
        <dbReference type="EMBL" id="TID18263.1"/>
    </source>
</evidence>
<protein>
    <submittedName>
        <fullName evidence="2">Uncharacterized protein</fullName>
    </submittedName>
</protein>
<feature type="region of interest" description="Disordered" evidence="1">
    <location>
        <begin position="1"/>
        <end position="121"/>
    </location>
</feature>
<evidence type="ECO:0000313" key="3">
    <source>
        <dbReference type="Proteomes" id="UP000298493"/>
    </source>
</evidence>
<comment type="caution">
    <text evidence="2">The sequence shown here is derived from an EMBL/GenBank/DDBJ whole genome shotgun (WGS) entry which is preliminary data.</text>
</comment>
<feature type="compositionally biased region" description="Low complexity" evidence="1">
    <location>
        <begin position="44"/>
        <end position="56"/>
    </location>
</feature>
<keyword evidence="3" id="KW-1185">Reference proteome</keyword>
<dbReference type="AlphaFoldDB" id="A0A4Z1NXJ1"/>
<gene>
    <name evidence="2" type="ORF">E6O75_ATG06339</name>
</gene>
<evidence type="ECO:0000256" key="1">
    <source>
        <dbReference type="SAM" id="MobiDB-lite"/>
    </source>
</evidence>
<dbReference type="EMBL" id="SNSC02000014">
    <property type="protein sequence ID" value="TID18263.1"/>
    <property type="molecule type" value="Genomic_DNA"/>
</dbReference>
<reference evidence="2 3" key="1">
    <citation type="submission" date="2019-04" db="EMBL/GenBank/DDBJ databases">
        <title>High contiguity whole genome sequence and gene annotation resource for two Venturia nashicola isolates.</title>
        <authorList>
            <person name="Prokchorchik M."/>
            <person name="Won K."/>
            <person name="Lee Y."/>
            <person name="Choi E.D."/>
            <person name="Segonzac C."/>
            <person name="Sohn K.H."/>
        </authorList>
    </citation>
    <scope>NUCLEOTIDE SEQUENCE [LARGE SCALE GENOMIC DNA]</scope>
    <source>
        <strain evidence="2 3">PRI2</strain>
    </source>
</reference>
<feature type="compositionally biased region" description="Polar residues" evidence="1">
    <location>
        <begin position="1"/>
        <end position="21"/>
    </location>
</feature>
<dbReference type="Proteomes" id="UP000298493">
    <property type="component" value="Unassembled WGS sequence"/>
</dbReference>
<proteinExistence type="predicted"/>
<accession>A0A4Z1NXJ1</accession>
<name>A0A4Z1NXJ1_9PEZI</name>
<sequence length="121" mass="13018">MKAPVQTSTCIETTPDYSTNEKPTKKKDYLGTASDPLHSYSSSTTTATAAATATATPPSLTEPLHSLHSNNARVLDTSQARPPLDTSQARPPLLRKTRQTTPHHYPCRTSTASMSPLARQA</sequence>
<organism evidence="2 3">
    <name type="scientific">Venturia nashicola</name>
    <dbReference type="NCBI Taxonomy" id="86259"/>
    <lineage>
        <taxon>Eukaryota</taxon>
        <taxon>Fungi</taxon>
        <taxon>Dikarya</taxon>
        <taxon>Ascomycota</taxon>
        <taxon>Pezizomycotina</taxon>
        <taxon>Dothideomycetes</taxon>
        <taxon>Pleosporomycetidae</taxon>
        <taxon>Venturiales</taxon>
        <taxon>Venturiaceae</taxon>
        <taxon>Venturia</taxon>
    </lineage>
</organism>